<feature type="signal peptide" evidence="17">
    <location>
        <begin position="1"/>
        <end position="20"/>
    </location>
</feature>
<evidence type="ECO:0000256" key="10">
    <source>
        <dbReference type="ARBA" id="ARBA00023008"/>
    </source>
</evidence>
<dbReference type="RefSeq" id="WP_119777685.1">
    <property type="nucleotide sequence ID" value="NZ_QYUK01000011.1"/>
</dbReference>
<feature type="chain" id="PRO_5019284141" description="Cytochrome c oxidase subunit 2" evidence="17">
    <location>
        <begin position="21"/>
        <end position="287"/>
    </location>
</feature>
<keyword evidence="17" id="KW-0732">Signal</keyword>
<reference evidence="20 21" key="1">
    <citation type="submission" date="2018-09" db="EMBL/GenBank/DDBJ databases">
        <authorList>
            <person name="Zhu H."/>
        </authorList>
    </citation>
    <scope>NUCLEOTIDE SEQUENCE [LARGE SCALE GENOMIC DNA]</scope>
    <source>
        <strain evidence="20 21">K1W22B-8</strain>
    </source>
</reference>
<dbReference type="InterPro" id="IPR008972">
    <property type="entry name" value="Cupredoxin"/>
</dbReference>
<dbReference type="InterPro" id="IPR036257">
    <property type="entry name" value="Cyt_c_oxidase_su2_TM_sf"/>
</dbReference>
<evidence type="ECO:0000256" key="2">
    <source>
        <dbReference type="ARBA" id="ARBA00007866"/>
    </source>
</evidence>
<dbReference type="InterPro" id="IPR011759">
    <property type="entry name" value="Cyt_c_oxidase_su2_TM_dom"/>
</dbReference>
<keyword evidence="20" id="KW-0560">Oxidoreductase</keyword>
<feature type="transmembrane region" description="Helical" evidence="16">
    <location>
        <begin position="96"/>
        <end position="118"/>
    </location>
</feature>
<evidence type="ECO:0000256" key="17">
    <source>
        <dbReference type="SAM" id="SignalP"/>
    </source>
</evidence>
<evidence type="ECO:0000259" key="18">
    <source>
        <dbReference type="PROSITE" id="PS50857"/>
    </source>
</evidence>
<dbReference type="GO" id="GO:0016491">
    <property type="term" value="F:oxidoreductase activity"/>
    <property type="evidence" value="ECO:0007669"/>
    <property type="project" value="UniProtKB-KW"/>
</dbReference>
<evidence type="ECO:0000256" key="16">
    <source>
        <dbReference type="SAM" id="Phobius"/>
    </source>
</evidence>
<dbReference type="PROSITE" id="PS50857">
    <property type="entry name" value="COX2_CUA"/>
    <property type="match status" value="1"/>
</dbReference>
<dbReference type="Pfam" id="PF02790">
    <property type="entry name" value="COX2_TM"/>
    <property type="match status" value="1"/>
</dbReference>
<evidence type="ECO:0000259" key="19">
    <source>
        <dbReference type="PROSITE" id="PS50999"/>
    </source>
</evidence>
<comment type="function">
    <text evidence="12 15">Subunits I and II form the functional core of the enzyme complex. Electrons originating in cytochrome c are transferred via heme a and Cu(A) to the binuclear center formed by heme a3 and Cu(B).</text>
</comment>
<keyword evidence="4 14" id="KW-0679">Respiratory chain</keyword>
<dbReference type="Pfam" id="PF00116">
    <property type="entry name" value="COX2"/>
    <property type="match status" value="1"/>
</dbReference>
<dbReference type="AlphaFoldDB" id="A0A418WAF8"/>
<dbReference type="Proteomes" id="UP000284605">
    <property type="component" value="Unassembled WGS sequence"/>
</dbReference>
<evidence type="ECO:0000256" key="13">
    <source>
        <dbReference type="ARBA" id="ARBA00047816"/>
    </source>
</evidence>
<dbReference type="GO" id="GO:0042773">
    <property type="term" value="P:ATP synthesis coupled electron transport"/>
    <property type="evidence" value="ECO:0007669"/>
    <property type="project" value="TreeGrafter"/>
</dbReference>
<evidence type="ECO:0000256" key="8">
    <source>
        <dbReference type="ARBA" id="ARBA00022982"/>
    </source>
</evidence>
<evidence type="ECO:0000256" key="5">
    <source>
        <dbReference type="ARBA" id="ARBA00022692"/>
    </source>
</evidence>
<dbReference type="EC" id="7.1.1.9" evidence="15"/>
<comment type="cofactor">
    <cofactor evidence="15">
        <name>Cu cation</name>
        <dbReference type="ChEBI" id="CHEBI:23378"/>
    </cofactor>
    <text evidence="15">Binds a copper A center.</text>
</comment>
<comment type="similarity">
    <text evidence="2 14">Belongs to the cytochrome c oxidase subunit 2 family.</text>
</comment>
<dbReference type="GO" id="GO:0005507">
    <property type="term" value="F:copper ion binding"/>
    <property type="evidence" value="ECO:0007669"/>
    <property type="project" value="InterPro"/>
</dbReference>
<evidence type="ECO:0000256" key="14">
    <source>
        <dbReference type="RuleBase" id="RU000456"/>
    </source>
</evidence>
<keyword evidence="3 14" id="KW-0813">Transport</keyword>
<evidence type="ECO:0000256" key="4">
    <source>
        <dbReference type="ARBA" id="ARBA00022660"/>
    </source>
</evidence>
<keyword evidence="11 16" id="KW-0472">Membrane</keyword>
<comment type="caution">
    <text evidence="20">The sequence shown here is derived from an EMBL/GenBank/DDBJ whole genome shotgun (WGS) entry which is preliminary data.</text>
</comment>
<dbReference type="GO" id="GO:0004129">
    <property type="term" value="F:cytochrome-c oxidase activity"/>
    <property type="evidence" value="ECO:0007669"/>
    <property type="project" value="UniProtKB-EC"/>
</dbReference>
<keyword evidence="5 14" id="KW-0812">Transmembrane</keyword>
<keyword evidence="7" id="KW-1278">Translocase</keyword>
<keyword evidence="6 15" id="KW-0479">Metal-binding</keyword>
<dbReference type="Gene3D" id="1.10.287.90">
    <property type="match status" value="1"/>
</dbReference>
<dbReference type="SUPFAM" id="SSF81464">
    <property type="entry name" value="Cytochrome c oxidase subunit II-like, transmembrane region"/>
    <property type="match status" value="1"/>
</dbReference>
<organism evidence="20 21">
    <name type="scientific">Oleomonas cavernae</name>
    <dbReference type="NCBI Taxonomy" id="2320859"/>
    <lineage>
        <taxon>Bacteria</taxon>
        <taxon>Pseudomonadati</taxon>
        <taxon>Pseudomonadota</taxon>
        <taxon>Alphaproteobacteria</taxon>
        <taxon>Acetobacterales</taxon>
        <taxon>Acetobacteraceae</taxon>
        <taxon>Oleomonas</taxon>
    </lineage>
</organism>
<dbReference type="PRINTS" id="PR01166">
    <property type="entry name" value="CYCOXIDASEII"/>
</dbReference>
<dbReference type="InterPro" id="IPR045187">
    <property type="entry name" value="CcO_II"/>
</dbReference>
<dbReference type="EMBL" id="QYUK01000011">
    <property type="protein sequence ID" value="RJF87041.1"/>
    <property type="molecule type" value="Genomic_DNA"/>
</dbReference>
<dbReference type="OrthoDB" id="9781261at2"/>
<dbReference type="PROSITE" id="PS50999">
    <property type="entry name" value="COX2_TM"/>
    <property type="match status" value="1"/>
</dbReference>
<comment type="subcellular location">
    <subcellularLocation>
        <location evidence="14">Cell membrane</location>
        <topology evidence="14">Multi-pass membrane protein</topology>
    </subcellularLocation>
    <subcellularLocation>
        <location evidence="1">Membrane</location>
        <topology evidence="1">Multi-pass membrane protein</topology>
    </subcellularLocation>
</comment>
<evidence type="ECO:0000256" key="1">
    <source>
        <dbReference type="ARBA" id="ARBA00004141"/>
    </source>
</evidence>
<evidence type="ECO:0000313" key="21">
    <source>
        <dbReference type="Proteomes" id="UP000284605"/>
    </source>
</evidence>
<dbReference type="Gene3D" id="2.60.40.420">
    <property type="entry name" value="Cupredoxins - blue copper proteins"/>
    <property type="match status" value="1"/>
</dbReference>
<keyword evidence="21" id="KW-1185">Reference proteome</keyword>
<dbReference type="GO" id="GO:0005886">
    <property type="term" value="C:plasma membrane"/>
    <property type="evidence" value="ECO:0007669"/>
    <property type="project" value="UniProtKB-SubCell"/>
</dbReference>
<keyword evidence="8 14" id="KW-0249">Electron transport</keyword>
<name>A0A418WAF8_9PROT</name>
<dbReference type="InterPro" id="IPR001505">
    <property type="entry name" value="Copper_CuA"/>
</dbReference>
<dbReference type="NCBIfam" id="TIGR02866">
    <property type="entry name" value="CoxB"/>
    <property type="match status" value="1"/>
</dbReference>
<feature type="transmembrane region" description="Helical" evidence="16">
    <location>
        <begin position="51"/>
        <end position="75"/>
    </location>
</feature>
<proteinExistence type="inferred from homology"/>
<dbReference type="PROSITE" id="PS00078">
    <property type="entry name" value="COX2"/>
    <property type="match status" value="1"/>
</dbReference>
<evidence type="ECO:0000256" key="7">
    <source>
        <dbReference type="ARBA" id="ARBA00022967"/>
    </source>
</evidence>
<feature type="domain" description="Cytochrome oxidase subunit II copper A binding" evidence="18">
    <location>
        <begin position="125"/>
        <end position="260"/>
    </location>
</feature>
<protein>
    <recommendedName>
        <fullName evidence="15">Cytochrome c oxidase subunit 2</fullName>
        <ecNumber evidence="15">7.1.1.9</ecNumber>
    </recommendedName>
</protein>
<evidence type="ECO:0000256" key="15">
    <source>
        <dbReference type="RuleBase" id="RU004024"/>
    </source>
</evidence>
<dbReference type="InterPro" id="IPR002429">
    <property type="entry name" value="CcO_II-like_C"/>
</dbReference>
<feature type="domain" description="Cytochrome oxidase subunit II transmembrane region profile" evidence="19">
    <location>
        <begin position="29"/>
        <end position="124"/>
    </location>
</feature>
<evidence type="ECO:0000256" key="9">
    <source>
        <dbReference type="ARBA" id="ARBA00022989"/>
    </source>
</evidence>
<evidence type="ECO:0000256" key="3">
    <source>
        <dbReference type="ARBA" id="ARBA00022448"/>
    </source>
</evidence>
<evidence type="ECO:0000256" key="6">
    <source>
        <dbReference type="ARBA" id="ARBA00022723"/>
    </source>
</evidence>
<evidence type="ECO:0000313" key="20">
    <source>
        <dbReference type="EMBL" id="RJF87041.1"/>
    </source>
</evidence>
<dbReference type="InterPro" id="IPR014222">
    <property type="entry name" value="Cyt_c_oxidase_su2"/>
</dbReference>
<dbReference type="PANTHER" id="PTHR22888:SF9">
    <property type="entry name" value="CYTOCHROME C OXIDASE SUBUNIT 2"/>
    <property type="match status" value="1"/>
</dbReference>
<evidence type="ECO:0000256" key="11">
    <source>
        <dbReference type="ARBA" id="ARBA00023136"/>
    </source>
</evidence>
<evidence type="ECO:0000256" key="12">
    <source>
        <dbReference type="ARBA" id="ARBA00024688"/>
    </source>
</evidence>
<comment type="catalytic activity">
    <reaction evidence="13 15">
        <text>4 Fe(II)-[cytochrome c] + O2 + 8 H(+)(in) = 4 Fe(III)-[cytochrome c] + 2 H2O + 4 H(+)(out)</text>
        <dbReference type="Rhea" id="RHEA:11436"/>
        <dbReference type="Rhea" id="RHEA-COMP:10350"/>
        <dbReference type="Rhea" id="RHEA-COMP:14399"/>
        <dbReference type="ChEBI" id="CHEBI:15377"/>
        <dbReference type="ChEBI" id="CHEBI:15378"/>
        <dbReference type="ChEBI" id="CHEBI:15379"/>
        <dbReference type="ChEBI" id="CHEBI:29033"/>
        <dbReference type="ChEBI" id="CHEBI:29034"/>
        <dbReference type="EC" id="7.1.1.9"/>
    </reaction>
</comment>
<keyword evidence="10 15" id="KW-0186">Copper</keyword>
<keyword evidence="9 16" id="KW-1133">Transmembrane helix</keyword>
<dbReference type="PANTHER" id="PTHR22888">
    <property type="entry name" value="CYTOCHROME C OXIDASE, SUBUNIT II"/>
    <property type="match status" value="1"/>
</dbReference>
<sequence>MGQQINRAIFGLLTSGTALALPGLAMADQPQEWQLNFQDAATPVAESMHSFHDMLLVIIIAISVFVAGLLGYVMFRYRAGANPNPSRTAHNTLIEVLWTVLPIMILVVIAIPSFRLLYFGDKAVDAQMTIKVQGYQWYWAYTYPDAGDLTIESRIAARTEAEATEGKIRLLSTDNPLVIPVDTTVRVLLTSDNVIHSWMVPSFGVQKYTTPGHTNETWFKVEKTGTYYGQCNQICGSDHAFMPVEIKVVTKEEYAAWIAQQKAQAGIPADTAATTVASAHPAVAPAN</sequence>
<dbReference type="SUPFAM" id="SSF49503">
    <property type="entry name" value="Cupredoxins"/>
    <property type="match status" value="1"/>
</dbReference>
<accession>A0A418WAF8</accession>
<gene>
    <name evidence="20" type="primary">coxB</name>
    <name evidence="20" type="ORF">D3874_08405</name>
</gene>